<sequence length="170" mass="19290">MPDLLASIEASIPALRRYARALLRNSQDADDLVHDVLVRALDHMHGLRADVPIRPWLFTIMHNLHVSWLRRARVRGNIVPAEQADDVQPGSQPTQETDLHCKETMRAFERLPLEQRQVLYLVSVEDLSYAETATVLGIPIGTVMSRLSRGREQLRQMTGSEPPSALRRVK</sequence>
<dbReference type="GO" id="GO:0016987">
    <property type="term" value="F:sigma factor activity"/>
    <property type="evidence" value="ECO:0007669"/>
    <property type="project" value="UniProtKB-KW"/>
</dbReference>
<dbReference type="GO" id="GO:0003677">
    <property type="term" value="F:DNA binding"/>
    <property type="evidence" value="ECO:0007669"/>
    <property type="project" value="InterPro"/>
</dbReference>
<dbReference type="Gene3D" id="1.10.10.10">
    <property type="entry name" value="Winged helix-like DNA-binding domain superfamily/Winged helix DNA-binding domain"/>
    <property type="match status" value="1"/>
</dbReference>
<keyword evidence="2" id="KW-0805">Transcription regulation</keyword>
<dbReference type="PANTHER" id="PTHR43133:SF25">
    <property type="entry name" value="RNA POLYMERASE SIGMA FACTOR RFAY-RELATED"/>
    <property type="match status" value="1"/>
</dbReference>
<dbReference type="Proteomes" id="UP000325255">
    <property type="component" value="Unassembled WGS sequence"/>
</dbReference>
<organism evidence="7 8">
    <name type="scientific">Rhodovastum atsumiense</name>
    <dbReference type="NCBI Taxonomy" id="504468"/>
    <lineage>
        <taxon>Bacteria</taxon>
        <taxon>Pseudomonadati</taxon>
        <taxon>Pseudomonadota</taxon>
        <taxon>Alphaproteobacteria</taxon>
        <taxon>Acetobacterales</taxon>
        <taxon>Acetobacteraceae</taxon>
        <taxon>Rhodovastum</taxon>
    </lineage>
</organism>
<dbReference type="InterPro" id="IPR053866">
    <property type="entry name" value="PhyR_sigma2"/>
</dbReference>
<evidence type="ECO:0000313" key="7">
    <source>
        <dbReference type="EMBL" id="KAA5609466.1"/>
    </source>
</evidence>
<evidence type="ECO:0000256" key="3">
    <source>
        <dbReference type="ARBA" id="ARBA00023082"/>
    </source>
</evidence>
<evidence type="ECO:0000313" key="8">
    <source>
        <dbReference type="Proteomes" id="UP000325255"/>
    </source>
</evidence>
<feature type="domain" description="PhyR sigma2" evidence="6">
    <location>
        <begin position="8"/>
        <end position="62"/>
    </location>
</feature>
<dbReference type="InterPro" id="IPR013324">
    <property type="entry name" value="RNA_pol_sigma_r3/r4-like"/>
</dbReference>
<keyword evidence="3" id="KW-0731">Sigma factor</keyword>
<dbReference type="InterPro" id="IPR013325">
    <property type="entry name" value="RNA_pol_sigma_r2"/>
</dbReference>
<evidence type="ECO:0000259" key="6">
    <source>
        <dbReference type="Pfam" id="PF22029"/>
    </source>
</evidence>
<dbReference type="Gene3D" id="1.10.1740.10">
    <property type="match status" value="1"/>
</dbReference>
<dbReference type="Pfam" id="PF08281">
    <property type="entry name" value="Sigma70_r4_2"/>
    <property type="match status" value="1"/>
</dbReference>
<evidence type="ECO:0000256" key="2">
    <source>
        <dbReference type="ARBA" id="ARBA00023015"/>
    </source>
</evidence>
<dbReference type="Pfam" id="PF22029">
    <property type="entry name" value="PhyR_sigma2"/>
    <property type="match status" value="1"/>
</dbReference>
<dbReference type="NCBIfam" id="TIGR02937">
    <property type="entry name" value="sigma70-ECF"/>
    <property type="match status" value="1"/>
</dbReference>
<dbReference type="SUPFAM" id="SSF88946">
    <property type="entry name" value="Sigma2 domain of RNA polymerase sigma factors"/>
    <property type="match status" value="1"/>
</dbReference>
<dbReference type="InterPro" id="IPR013249">
    <property type="entry name" value="RNA_pol_sigma70_r4_t2"/>
</dbReference>
<evidence type="ECO:0000256" key="4">
    <source>
        <dbReference type="ARBA" id="ARBA00023163"/>
    </source>
</evidence>
<proteinExistence type="inferred from homology"/>
<dbReference type="AlphaFoldDB" id="A0A5M6IMJ1"/>
<dbReference type="PANTHER" id="PTHR43133">
    <property type="entry name" value="RNA POLYMERASE ECF-TYPE SIGMA FACTO"/>
    <property type="match status" value="1"/>
</dbReference>
<feature type="domain" description="RNA polymerase sigma factor 70 region 4 type 2" evidence="5">
    <location>
        <begin position="104"/>
        <end position="154"/>
    </location>
</feature>
<protein>
    <submittedName>
        <fullName evidence="7">Sigma-70 family RNA polymerase sigma factor</fullName>
    </submittedName>
</protein>
<keyword evidence="8" id="KW-1185">Reference proteome</keyword>
<accession>A0A5M6IMJ1</accession>
<gene>
    <name evidence="7" type="ORF">F1189_24185</name>
</gene>
<dbReference type="GO" id="GO:0006352">
    <property type="term" value="P:DNA-templated transcription initiation"/>
    <property type="evidence" value="ECO:0007669"/>
    <property type="project" value="InterPro"/>
</dbReference>
<comment type="similarity">
    <text evidence="1">Belongs to the sigma-70 factor family. ECF subfamily.</text>
</comment>
<dbReference type="InterPro" id="IPR014284">
    <property type="entry name" value="RNA_pol_sigma-70_dom"/>
</dbReference>
<name>A0A5M6IMJ1_9PROT</name>
<dbReference type="RefSeq" id="WP_150043663.1">
    <property type="nucleotide sequence ID" value="NZ_OW485601.1"/>
</dbReference>
<comment type="caution">
    <text evidence="7">The sequence shown here is derived from an EMBL/GenBank/DDBJ whole genome shotgun (WGS) entry which is preliminary data.</text>
</comment>
<reference evidence="7 8" key="1">
    <citation type="submission" date="2019-09" db="EMBL/GenBank/DDBJ databases">
        <title>Genome sequence of Rhodovastum atsumiense, a diverse member of the Acetobacteraceae family of non-sulfur purple photosynthetic bacteria.</title>
        <authorList>
            <person name="Meyer T."/>
            <person name="Kyndt J."/>
        </authorList>
    </citation>
    <scope>NUCLEOTIDE SEQUENCE [LARGE SCALE GENOMIC DNA]</scope>
    <source>
        <strain evidence="7 8">DSM 21279</strain>
    </source>
</reference>
<dbReference type="SUPFAM" id="SSF88659">
    <property type="entry name" value="Sigma3 and sigma4 domains of RNA polymerase sigma factors"/>
    <property type="match status" value="1"/>
</dbReference>
<evidence type="ECO:0000259" key="5">
    <source>
        <dbReference type="Pfam" id="PF08281"/>
    </source>
</evidence>
<keyword evidence="4" id="KW-0804">Transcription</keyword>
<dbReference type="InterPro" id="IPR039425">
    <property type="entry name" value="RNA_pol_sigma-70-like"/>
</dbReference>
<evidence type="ECO:0000256" key="1">
    <source>
        <dbReference type="ARBA" id="ARBA00010641"/>
    </source>
</evidence>
<dbReference type="CDD" id="cd06171">
    <property type="entry name" value="Sigma70_r4"/>
    <property type="match status" value="1"/>
</dbReference>
<dbReference type="InterPro" id="IPR036388">
    <property type="entry name" value="WH-like_DNA-bd_sf"/>
</dbReference>
<dbReference type="OrthoDB" id="9803470at2"/>
<dbReference type="EMBL" id="VWPK01000050">
    <property type="protein sequence ID" value="KAA5609466.1"/>
    <property type="molecule type" value="Genomic_DNA"/>
</dbReference>